<keyword evidence="1" id="KW-1133">Transmembrane helix</keyword>
<feature type="transmembrane region" description="Helical" evidence="1">
    <location>
        <begin position="7"/>
        <end position="26"/>
    </location>
</feature>
<organism evidence="2 3">
    <name type="scientific">Thermoflavimicrobium dichotomicum</name>
    <dbReference type="NCBI Taxonomy" id="46223"/>
    <lineage>
        <taxon>Bacteria</taxon>
        <taxon>Bacillati</taxon>
        <taxon>Bacillota</taxon>
        <taxon>Bacilli</taxon>
        <taxon>Bacillales</taxon>
        <taxon>Thermoactinomycetaceae</taxon>
        <taxon>Thermoflavimicrobium</taxon>
    </lineage>
</organism>
<keyword evidence="1" id="KW-0472">Membrane</keyword>
<evidence type="ECO:0000313" key="3">
    <source>
        <dbReference type="Proteomes" id="UP000199545"/>
    </source>
</evidence>
<name>A0A1I3SVN4_9BACL</name>
<sequence>MQVNLRLITFVQRLIGVIYFLIYYIIELFVEIDDDFVIFPFLMIYFFISFIKYFIFRINRVTLCLGLFVLCLGYTINLADLSLAGFAPILEAGLGVLGVYLSYKGLLHFFEPSENTHQHIDPKIDTRLVNKIIYRLRRNKGQINISDGNSRIKAEMDIEDKDNHLSG</sequence>
<keyword evidence="3" id="KW-1185">Reference proteome</keyword>
<evidence type="ECO:0000313" key="2">
    <source>
        <dbReference type="EMBL" id="SFJ61417.1"/>
    </source>
</evidence>
<dbReference type="EMBL" id="FORR01000014">
    <property type="protein sequence ID" value="SFJ61417.1"/>
    <property type="molecule type" value="Genomic_DNA"/>
</dbReference>
<dbReference type="AlphaFoldDB" id="A0A1I3SVN4"/>
<protein>
    <submittedName>
        <fullName evidence="2">Uncharacterized protein</fullName>
    </submittedName>
</protein>
<proteinExistence type="predicted"/>
<accession>A0A1I3SVN4</accession>
<feature type="transmembrane region" description="Helical" evidence="1">
    <location>
        <begin position="62"/>
        <end position="79"/>
    </location>
</feature>
<dbReference type="STRING" id="46223.SAMN05421852_11422"/>
<dbReference type="Proteomes" id="UP000199545">
    <property type="component" value="Unassembled WGS sequence"/>
</dbReference>
<gene>
    <name evidence="2" type="ORF">SAMN05421852_11422</name>
</gene>
<reference evidence="2 3" key="1">
    <citation type="submission" date="2016-10" db="EMBL/GenBank/DDBJ databases">
        <authorList>
            <person name="de Groot N.N."/>
        </authorList>
    </citation>
    <scope>NUCLEOTIDE SEQUENCE [LARGE SCALE GENOMIC DNA]</scope>
    <source>
        <strain evidence="2 3">DSM 44778</strain>
    </source>
</reference>
<feature type="transmembrane region" description="Helical" evidence="1">
    <location>
        <begin position="38"/>
        <end position="55"/>
    </location>
</feature>
<evidence type="ECO:0000256" key="1">
    <source>
        <dbReference type="SAM" id="Phobius"/>
    </source>
</evidence>
<keyword evidence="1" id="KW-0812">Transmembrane</keyword>
<dbReference type="RefSeq" id="WP_093230895.1">
    <property type="nucleotide sequence ID" value="NZ_FORR01000014.1"/>
</dbReference>